<feature type="compositionally biased region" description="Polar residues" evidence="3">
    <location>
        <begin position="144"/>
        <end position="166"/>
    </location>
</feature>
<dbReference type="InterPro" id="IPR001138">
    <property type="entry name" value="Zn2Cys6_DnaBD"/>
</dbReference>
<dbReference type="Pfam" id="PF11951">
    <property type="entry name" value="Fungal_trans_2"/>
    <property type="match status" value="1"/>
</dbReference>
<dbReference type="Pfam" id="PF00172">
    <property type="entry name" value="Zn_clus"/>
    <property type="match status" value="1"/>
</dbReference>
<dbReference type="InterPro" id="IPR036864">
    <property type="entry name" value="Zn2-C6_fun-type_DNA-bd_sf"/>
</dbReference>
<dbReference type="PANTHER" id="PTHR37534:SF2">
    <property type="entry name" value="N-ACETYLTRANSFERASE DOMAIN-CONTAINING PROTEIN"/>
    <property type="match status" value="1"/>
</dbReference>
<feature type="region of interest" description="Disordered" evidence="3">
    <location>
        <begin position="82"/>
        <end position="118"/>
    </location>
</feature>
<protein>
    <recommendedName>
        <fullName evidence="4">Zn(2)-C6 fungal-type domain-containing protein</fullName>
    </recommendedName>
</protein>
<feature type="compositionally biased region" description="Basic and acidic residues" evidence="3">
    <location>
        <begin position="83"/>
        <end position="94"/>
    </location>
</feature>
<name>A0ABQ9S950_9PEZI</name>
<dbReference type="EMBL" id="MOPA01000010">
    <property type="protein sequence ID" value="KAK1529828.1"/>
    <property type="molecule type" value="Genomic_DNA"/>
</dbReference>
<evidence type="ECO:0000313" key="6">
    <source>
        <dbReference type="Proteomes" id="UP001241169"/>
    </source>
</evidence>
<evidence type="ECO:0000256" key="2">
    <source>
        <dbReference type="ARBA" id="ARBA00023242"/>
    </source>
</evidence>
<evidence type="ECO:0000259" key="4">
    <source>
        <dbReference type="PROSITE" id="PS50048"/>
    </source>
</evidence>
<proteinExistence type="predicted"/>
<comment type="subcellular location">
    <subcellularLocation>
        <location evidence="1">Nucleus</location>
    </subcellularLocation>
</comment>
<dbReference type="InterPro" id="IPR021858">
    <property type="entry name" value="Fun_TF"/>
</dbReference>
<dbReference type="CDD" id="cd00067">
    <property type="entry name" value="GAL4"/>
    <property type="match status" value="1"/>
</dbReference>
<dbReference type="RefSeq" id="XP_060345183.1">
    <property type="nucleotide sequence ID" value="XM_060496398.1"/>
</dbReference>
<dbReference type="GeneID" id="85380297"/>
<keyword evidence="6" id="KW-1185">Reference proteome</keyword>
<evidence type="ECO:0000256" key="1">
    <source>
        <dbReference type="ARBA" id="ARBA00004123"/>
    </source>
</evidence>
<evidence type="ECO:0000256" key="3">
    <source>
        <dbReference type="SAM" id="MobiDB-lite"/>
    </source>
</evidence>
<dbReference type="PROSITE" id="PS00463">
    <property type="entry name" value="ZN2_CY6_FUNGAL_1"/>
    <property type="match status" value="1"/>
</dbReference>
<sequence length="681" mass="76497">MAPPQRRERIVPCVKCREKHLKCDGDIPCSHCKKSESQCTRVNNKFRFKRVVTTEKRFSFDVDQPWLQTTPDTFQARPLAIVDESRKPSEDTPSKLKHASTAPISDTISQSGEANNEHDDQIHDQITVAAELLQSISQREHSNPSESICTSRVPTHQSRLRTNQSPPRGETTPEDVPQIALEDAIDPNLAATPAASSTIETPYSGFSAPSPSVPRSIPDGWDRRTPDIGGSRLSVLSQQWQLPLGDDRGRSFSVSRSLGGELHLGLQEGCLIRCFIEHLAAALQQFDTTDRDRHYVTVVPQRAMHNPLLMNAICTASARFLTQIWSKKPPNQVIEFNGIPLPNLDKESAIHYHSKSISYLMDTSTDPANPCTDDALTAITILRYHEQVDTHLTGTDHETYINAVQAVFHAQQEETIGLFSIVYHPPRGLDIYAPTMPSLRHSATLIALRQEIWSVLLYRRPFRLPLYGTEDCSLFEPDSVADDFDWANRILVWCAYVVKFCFGANSEGTVETEDPKIRADQWKAIEAFQHNWDTHQPPHFKPLAYQERNPEMGEYFPTVWHANDCQVLALQHIELMRIVLAVHGAKNKRLGIGAQAANQVLEETLRESTRKICGLAISNRKDQPSMVTAGVGVSLCGEYFRDEGEQKAVVSFMDMLETMHAWPTSSVVDALRTAWSTHTKV</sequence>
<reference evidence="5 6" key="1">
    <citation type="submission" date="2016-10" db="EMBL/GenBank/DDBJ databases">
        <title>The genome sequence of Colletotrichum fioriniae PJ7.</title>
        <authorList>
            <person name="Baroncelli R."/>
        </authorList>
    </citation>
    <scope>NUCLEOTIDE SEQUENCE [LARGE SCALE GENOMIC DNA]</scope>
    <source>
        <strain evidence="5 6">IMI 384185</strain>
    </source>
</reference>
<comment type="caution">
    <text evidence="5">The sequence shown here is derived from an EMBL/GenBank/DDBJ whole genome shotgun (WGS) entry which is preliminary data.</text>
</comment>
<dbReference type="SMART" id="SM00066">
    <property type="entry name" value="GAL4"/>
    <property type="match status" value="1"/>
</dbReference>
<dbReference type="PANTHER" id="PTHR37534">
    <property type="entry name" value="TRANSCRIPTIONAL ACTIVATOR PROTEIN UGA3"/>
    <property type="match status" value="1"/>
</dbReference>
<dbReference type="SUPFAM" id="SSF57701">
    <property type="entry name" value="Zn2/Cys6 DNA-binding domain"/>
    <property type="match status" value="1"/>
</dbReference>
<evidence type="ECO:0000313" key="5">
    <source>
        <dbReference type="EMBL" id="KAK1529828.1"/>
    </source>
</evidence>
<gene>
    <name evidence="5" type="ORF">CPAR01_12140</name>
</gene>
<feature type="region of interest" description="Disordered" evidence="3">
    <location>
        <begin position="195"/>
        <end position="226"/>
    </location>
</feature>
<dbReference type="PROSITE" id="PS50048">
    <property type="entry name" value="ZN2_CY6_FUNGAL_2"/>
    <property type="match status" value="1"/>
</dbReference>
<organism evidence="5 6">
    <name type="scientific">Colletotrichum paranaense</name>
    <dbReference type="NCBI Taxonomy" id="1914294"/>
    <lineage>
        <taxon>Eukaryota</taxon>
        <taxon>Fungi</taxon>
        <taxon>Dikarya</taxon>
        <taxon>Ascomycota</taxon>
        <taxon>Pezizomycotina</taxon>
        <taxon>Sordariomycetes</taxon>
        <taxon>Hypocreomycetidae</taxon>
        <taxon>Glomerellales</taxon>
        <taxon>Glomerellaceae</taxon>
        <taxon>Colletotrichum</taxon>
        <taxon>Colletotrichum acutatum species complex</taxon>
    </lineage>
</organism>
<dbReference type="Gene3D" id="4.10.240.10">
    <property type="entry name" value="Zn(2)-C6 fungal-type DNA-binding domain"/>
    <property type="match status" value="1"/>
</dbReference>
<keyword evidence="2" id="KW-0539">Nucleus</keyword>
<accession>A0ABQ9S950</accession>
<feature type="region of interest" description="Disordered" evidence="3">
    <location>
        <begin position="137"/>
        <end position="174"/>
    </location>
</feature>
<feature type="domain" description="Zn(2)-C6 fungal-type" evidence="4">
    <location>
        <begin position="12"/>
        <end position="41"/>
    </location>
</feature>
<feature type="compositionally biased region" description="Polar residues" evidence="3">
    <location>
        <begin position="102"/>
        <end position="114"/>
    </location>
</feature>
<dbReference type="Proteomes" id="UP001241169">
    <property type="component" value="Unassembled WGS sequence"/>
</dbReference>